<gene>
    <name evidence="11" type="ORF">NEOLI_000727</name>
</gene>
<accession>A0A1U7LW77</accession>
<keyword evidence="4 9" id="KW-1133">Transmembrane helix</keyword>
<keyword evidence="5" id="KW-0915">Sodium</keyword>
<evidence type="ECO:0000256" key="2">
    <source>
        <dbReference type="ARBA" id="ARBA00022448"/>
    </source>
</evidence>
<dbReference type="Proteomes" id="UP000186594">
    <property type="component" value="Unassembled WGS sequence"/>
</dbReference>
<dbReference type="InterPro" id="IPR004709">
    <property type="entry name" value="NaH_exchanger"/>
</dbReference>
<dbReference type="PANTHER" id="PTHR10110">
    <property type="entry name" value="SODIUM/HYDROGEN EXCHANGER"/>
    <property type="match status" value="1"/>
</dbReference>
<keyword evidence="12" id="KW-1185">Reference proteome</keyword>
<comment type="caution">
    <text evidence="11">The sequence shown here is derived from an EMBL/GenBank/DDBJ whole genome shotgun (WGS) entry which is preliminary data.</text>
</comment>
<organism evidence="11 12">
    <name type="scientific">Neolecta irregularis (strain DAH-3)</name>
    <dbReference type="NCBI Taxonomy" id="1198029"/>
    <lineage>
        <taxon>Eukaryota</taxon>
        <taxon>Fungi</taxon>
        <taxon>Dikarya</taxon>
        <taxon>Ascomycota</taxon>
        <taxon>Taphrinomycotina</taxon>
        <taxon>Neolectales</taxon>
        <taxon>Neolectaceae</taxon>
        <taxon>Neolecta</taxon>
    </lineage>
</organism>
<dbReference type="PANTHER" id="PTHR10110:SF187">
    <property type="entry name" value="SODIUM_HYDROGEN EXCHANGER"/>
    <property type="match status" value="1"/>
</dbReference>
<dbReference type="GO" id="GO:0007035">
    <property type="term" value="P:vacuolar acidification"/>
    <property type="evidence" value="ECO:0007669"/>
    <property type="project" value="TreeGrafter"/>
</dbReference>
<dbReference type="PRINTS" id="PR01084">
    <property type="entry name" value="NAHEXCHNGR"/>
</dbReference>
<evidence type="ECO:0000313" key="11">
    <source>
        <dbReference type="EMBL" id="OLL26936.1"/>
    </source>
</evidence>
<keyword evidence="2" id="KW-0813">Transport</keyword>
<dbReference type="STRING" id="1198029.A0A1U7LW77"/>
<dbReference type="Gene3D" id="6.10.140.1330">
    <property type="match status" value="1"/>
</dbReference>
<evidence type="ECO:0000256" key="8">
    <source>
        <dbReference type="ARBA" id="ARBA00023201"/>
    </source>
</evidence>
<evidence type="ECO:0000256" key="1">
    <source>
        <dbReference type="ARBA" id="ARBA00004141"/>
    </source>
</evidence>
<dbReference type="EMBL" id="LXFE01000132">
    <property type="protein sequence ID" value="OLL26936.1"/>
    <property type="molecule type" value="Genomic_DNA"/>
</dbReference>
<feature type="transmembrane region" description="Helical" evidence="9">
    <location>
        <begin position="116"/>
        <end position="138"/>
    </location>
</feature>
<dbReference type="Pfam" id="PF00999">
    <property type="entry name" value="Na_H_Exchanger"/>
    <property type="match status" value="1"/>
</dbReference>
<dbReference type="GO" id="GO:0015386">
    <property type="term" value="F:potassium:proton antiporter activity"/>
    <property type="evidence" value="ECO:0007669"/>
    <property type="project" value="TreeGrafter"/>
</dbReference>
<feature type="transmembrane region" description="Helical" evidence="9">
    <location>
        <begin position="85"/>
        <end position="104"/>
    </location>
</feature>
<dbReference type="GO" id="GO:0015385">
    <property type="term" value="F:sodium:proton antiporter activity"/>
    <property type="evidence" value="ECO:0007669"/>
    <property type="project" value="InterPro"/>
</dbReference>
<evidence type="ECO:0000259" key="10">
    <source>
        <dbReference type="Pfam" id="PF00999"/>
    </source>
</evidence>
<protein>
    <submittedName>
        <fullName evidence="11">Endosomal/prevacuolar sodium/hydrogen exchanger</fullName>
    </submittedName>
</protein>
<dbReference type="GO" id="GO:0000329">
    <property type="term" value="C:fungal-type vacuole membrane"/>
    <property type="evidence" value="ECO:0007669"/>
    <property type="project" value="TreeGrafter"/>
</dbReference>
<keyword evidence="7 9" id="KW-0472">Membrane</keyword>
<dbReference type="GO" id="GO:0005770">
    <property type="term" value="C:late endosome"/>
    <property type="evidence" value="ECO:0007669"/>
    <property type="project" value="TreeGrafter"/>
</dbReference>
<dbReference type="InterPro" id="IPR006153">
    <property type="entry name" value="Cation/H_exchanger_TM"/>
</dbReference>
<evidence type="ECO:0000256" key="6">
    <source>
        <dbReference type="ARBA" id="ARBA00023065"/>
    </source>
</evidence>
<name>A0A1U7LW77_NEOID</name>
<keyword evidence="6" id="KW-0406">Ion transport</keyword>
<keyword evidence="8" id="KW-0739">Sodium transport</keyword>
<evidence type="ECO:0000313" key="12">
    <source>
        <dbReference type="Proteomes" id="UP000186594"/>
    </source>
</evidence>
<proteinExistence type="predicted"/>
<feature type="transmembrane region" description="Helical" evidence="9">
    <location>
        <begin position="22"/>
        <end position="44"/>
    </location>
</feature>
<evidence type="ECO:0000256" key="9">
    <source>
        <dbReference type="SAM" id="Phobius"/>
    </source>
</evidence>
<evidence type="ECO:0000256" key="7">
    <source>
        <dbReference type="ARBA" id="ARBA00023136"/>
    </source>
</evidence>
<evidence type="ECO:0000256" key="5">
    <source>
        <dbReference type="ARBA" id="ARBA00023053"/>
    </source>
</evidence>
<feature type="transmembrane region" description="Helical" evidence="9">
    <location>
        <begin position="56"/>
        <end position="73"/>
    </location>
</feature>
<dbReference type="AlphaFoldDB" id="A0A1U7LW77"/>
<evidence type="ECO:0000256" key="4">
    <source>
        <dbReference type="ARBA" id="ARBA00022989"/>
    </source>
</evidence>
<sequence>MPFKRTEIDIEDPSDPVTEELYSSWALFILVALLIVALFSSYYLQRRKIRAVHESVVSIFAGMVVGLIIRVSPGLRIQEKVSFHYSYFFNLLLPPIILNSGFELRQALFFRNIGTILTFALLGTFISAIVIGAIVYAWSLTGLEAVRMSFLDAMSVGATLSATDPVTVLSIFTQCKAGGFFFSEQGGGGLTGGRWTRSCTRSSLASRC</sequence>
<evidence type="ECO:0000256" key="3">
    <source>
        <dbReference type="ARBA" id="ARBA00022692"/>
    </source>
</evidence>
<feature type="domain" description="Cation/H+ exchanger transmembrane" evidence="10">
    <location>
        <begin position="36"/>
        <end position="173"/>
    </location>
</feature>
<dbReference type="InterPro" id="IPR018422">
    <property type="entry name" value="Cation/H_exchanger_CPA1"/>
</dbReference>
<comment type="subcellular location">
    <subcellularLocation>
        <location evidence="1">Membrane</location>
        <topology evidence="1">Multi-pass membrane protein</topology>
    </subcellularLocation>
</comment>
<dbReference type="OrthoDB" id="196264at2759"/>
<keyword evidence="3 9" id="KW-0812">Transmembrane</keyword>
<dbReference type="GO" id="GO:0005769">
    <property type="term" value="C:early endosome"/>
    <property type="evidence" value="ECO:0007669"/>
    <property type="project" value="TreeGrafter"/>
</dbReference>
<reference evidence="11 12" key="1">
    <citation type="submission" date="2016-04" db="EMBL/GenBank/DDBJ databases">
        <title>Evolutionary innovation and constraint leading to complex multicellularity in the Ascomycota.</title>
        <authorList>
            <person name="Cisse O."/>
            <person name="Nguyen A."/>
            <person name="Hewitt D.A."/>
            <person name="Jedd G."/>
            <person name="Stajich J.E."/>
        </authorList>
    </citation>
    <scope>NUCLEOTIDE SEQUENCE [LARGE SCALE GENOMIC DNA]</scope>
    <source>
        <strain evidence="11 12">DAH-3</strain>
    </source>
</reference>